<dbReference type="EMBL" id="JAEHOE010000178">
    <property type="protein sequence ID" value="KAG2483374.1"/>
    <property type="molecule type" value="Genomic_DNA"/>
</dbReference>
<proteinExistence type="predicted"/>
<comment type="caution">
    <text evidence="2">The sequence shown here is derived from an EMBL/GenBank/DDBJ whole genome shotgun (WGS) entry which is preliminary data.</text>
</comment>
<feature type="compositionally biased region" description="Pro residues" evidence="1">
    <location>
        <begin position="145"/>
        <end position="154"/>
    </location>
</feature>
<feature type="region of interest" description="Disordered" evidence="1">
    <location>
        <begin position="425"/>
        <end position="517"/>
    </location>
</feature>
<keyword evidence="3" id="KW-1185">Reference proteome</keyword>
<organism evidence="2 3">
    <name type="scientific">Edaphochlamys debaryana</name>
    <dbReference type="NCBI Taxonomy" id="47281"/>
    <lineage>
        <taxon>Eukaryota</taxon>
        <taxon>Viridiplantae</taxon>
        <taxon>Chlorophyta</taxon>
        <taxon>core chlorophytes</taxon>
        <taxon>Chlorophyceae</taxon>
        <taxon>CS clade</taxon>
        <taxon>Chlamydomonadales</taxon>
        <taxon>Chlamydomonadales incertae sedis</taxon>
        <taxon>Edaphochlamys</taxon>
    </lineage>
</organism>
<gene>
    <name evidence="2" type="ORF">HYH03_017730</name>
</gene>
<dbReference type="AlphaFoldDB" id="A0A835XH95"/>
<sequence>MEAPIRWASLLGPTPSAGPAAAAITFEAVASPGAESQPPAPKPEVKAEAEPEPVSGAPPTKGQATPTAPAGSMPSADGGTPSEGRLWREGAARPPPAAAAAEAGPPAAVAVAAHDMEGPTPSAGPSAAGGASEAAAAPVAEPKPRPTPKGPSPEPEPEPATAAPMPTRPSCRQSARLKLNAQVARELAAQQGQRVKAGEQGRPAAVPKPNAKRKATAEPTSPPKPKRKAMPPAVARVIDSKWTRSRAPKLAEKAGLLGRDFKEEGRGKEKSRSTAQSMRQTLLRELLRSLLKLLLGVDPKHAAAMVEEALKAVGAEQAAHIKCGPLPEREELVAALRALGERSRAAKRKAKRLLKLAKSWLIILMWNPGTGQGAQPVFRVWGPAKGWYLLARVLVLVHLALAAPNERIEDGDRGLKAAWPLRQLAEGEEEQESEEGAGKTSDSSSSDSEEEDEEGAGETSDSSSSDSEGEDEEGEPEEDGEGERETAVIIISDSGGGGGGVVVGKGGASMGGSSPCG</sequence>
<feature type="compositionally biased region" description="Low complexity" evidence="1">
    <location>
        <begin position="98"/>
        <end position="140"/>
    </location>
</feature>
<accession>A0A835XH95</accession>
<protein>
    <submittedName>
        <fullName evidence="2">Uncharacterized protein</fullName>
    </submittedName>
</protein>
<feature type="compositionally biased region" description="Low complexity" evidence="1">
    <location>
        <begin position="159"/>
        <end position="170"/>
    </location>
</feature>
<feature type="compositionally biased region" description="Acidic residues" evidence="1">
    <location>
        <begin position="467"/>
        <end position="482"/>
    </location>
</feature>
<feature type="region of interest" description="Disordered" evidence="1">
    <location>
        <begin position="28"/>
        <end position="233"/>
    </location>
</feature>
<feature type="compositionally biased region" description="Acidic residues" evidence="1">
    <location>
        <begin position="426"/>
        <end position="435"/>
    </location>
</feature>
<dbReference type="Proteomes" id="UP000612055">
    <property type="component" value="Unassembled WGS sequence"/>
</dbReference>
<feature type="compositionally biased region" description="Gly residues" evidence="1">
    <location>
        <begin position="494"/>
        <end position="510"/>
    </location>
</feature>
<evidence type="ECO:0000313" key="3">
    <source>
        <dbReference type="Proteomes" id="UP000612055"/>
    </source>
</evidence>
<evidence type="ECO:0000256" key="1">
    <source>
        <dbReference type="SAM" id="MobiDB-lite"/>
    </source>
</evidence>
<evidence type="ECO:0000313" key="2">
    <source>
        <dbReference type="EMBL" id="KAG2483374.1"/>
    </source>
</evidence>
<reference evidence="2" key="1">
    <citation type="journal article" date="2020" name="bioRxiv">
        <title>Comparative genomics of Chlamydomonas.</title>
        <authorList>
            <person name="Craig R.J."/>
            <person name="Hasan A.R."/>
            <person name="Ness R.W."/>
            <person name="Keightley P.D."/>
        </authorList>
    </citation>
    <scope>NUCLEOTIDE SEQUENCE</scope>
    <source>
        <strain evidence="2">CCAP 11/70</strain>
    </source>
</reference>
<name>A0A835XH95_9CHLO</name>
<feature type="compositionally biased region" description="Acidic residues" evidence="1">
    <location>
        <begin position="447"/>
        <end position="456"/>
    </location>
</feature>
<feature type="compositionally biased region" description="Low complexity" evidence="1">
    <location>
        <begin position="457"/>
        <end position="466"/>
    </location>
</feature>